<feature type="region of interest" description="Disordered" evidence="1">
    <location>
        <begin position="225"/>
        <end position="263"/>
    </location>
</feature>
<comment type="caution">
    <text evidence="2">The sequence shown here is derived from an EMBL/GenBank/DDBJ whole genome shotgun (WGS) entry which is preliminary data.</text>
</comment>
<protein>
    <submittedName>
        <fullName evidence="2">Uncharacterized protein</fullName>
    </submittedName>
</protein>
<feature type="compositionally biased region" description="Basic and acidic residues" evidence="1">
    <location>
        <begin position="239"/>
        <end position="263"/>
    </location>
</feature>
<keyword evidence="3" id="KW-1185">Reference proteome</keyword>
<evidence type="ECO:0000313" key="3">
    <source>
        <dbReference type="Proteomes" id="UP000070054"/>
    </source>
</evidence>
<feature type="compositionally biased region" description="Polar residues" evidence="1">
    <location>
        <begin position="48"/>
        <end position="58"/>
    </location>
</feature>
<dbReference type="AlphaFoldDB" id="A0A135TB49"/>
<evidence type="ECO:0000313" key="2">
    <source>
        <dbReference type="EMBL" id="KXH45405.1"/>
    </source>
</evidence>
<proteinExistence type="predicted"/>
<accession>A0A135TB49</accession>
<feature type="compositionally biased region" description="Basic and acidic residues" evidence="1">
    <location>
        <begin position="37"/>
        <end position="46"/>
    </location>
</feature>
<sequence length="263" mass="29331">MIAMATHQCLDFSNVIICAPIRYAFGTLRFADSDPVSGERKRERDQSGGVSFPNSARSDTAALSDITASQIRQPTRVWQHPYFGHGISRIFVSTALRGRKLATEVLSYHHLQTVHRRLPIKSTFCQPPLSLLGQVWLAGWRLSSSKQGQEFPFHGIKLWKLATGAYIGMQKPKRPAAAAAAASTMSSRHTFDRHLQGFNGEPVAQVMCHSYSFCLVTLSAIDTERLGGNDPRTAPTVTRKVEDEERNGPTERRKVIFGRDRTH</sequence>
<reference evidence="2 3" key="1">
    <citation type="submission" date="2014-02" db="EMBL/GenBank/DDBJ databases">
        <title>The genome sequence of Colletotrichum nymphaeae SA-01.</title>
        <authorList>
            <person name="Baroncelli R."/>
            <person name="Thon M.R."/>
        </authorList>
    </citation>
    <scope>NUCLEOTIDE SEQUENCE [LARGE SCALE GENOMIC DNA]</scope>
    <source>
        <strain evidence="2 3">SA-01</strain>
    </source>
</reference>
<organism evidence="2 3">
    <name type="scientific">Colletotrichum nymphaeae SA-01</name>
    <dbReference type="NCBI Taxonomy" id="1460502"/>
    <lineage>
        <taxon>Eukaryota</taxon>
        <taxon>Fungi</taxon>
        <taxon>Dikarya</taxon>
        <taxon>Ascomycota</taxon>
        <taxon>Pezizomycotina</taxon>
        <taxon>Sordariomycetes</taxon>
        <taxon>Hypocreomycetidae</taxon>
        <taxon>Glomerellales</taxon>
        <taxon>Glomerellaceae</taxon>
        <taxon>Colletotrichum</taxon>
        <taxon>Colletotrichum acutatum species complex</taxon>
    </lineage>
</organism>
<dbReference type="EMBL" id="JEMN01001178">
    <property type="protein sequence ID" value="KXH45405.1"/>
    <property type="molecule type" value="Genomic_DNA"/>
</dbReference>
<feature type="region of interest" description="Disordered" evidence="1">
    <location>
        <begin position="34"/>
        <end position="58"/>
    </location>
</feature>
<gene>
    <name evidence="2" type="ORF">CNYM01_00794</name>
</gene>
<dbReference type="Proteomes" id="UP000070054">
    <property type="component" value="Unassembled WGS sequence"/>
</dbReference>
<name>A0A135TB49_9PEZI</name>
<evidence type="ECO:0000256" key="1">
    <source>
        <dbReference type="SAM" id="MobiDB-lite"/>
    </source>
</evidence>